<dbReference type="AlphaFoldDB" id="A0A165ZRE7"/>
<dbReference type="Proteomes" id="UP000077066">
    <property type="component" value="Unassembled WGS sequence"/>
</dbReference>
<proteinExistence type="predicted"/>
<evidence type="ECO:0000313" key="1">
    <source>
        <dbReference type="EMBL" id="KZX11066.1"/>
    </source>
</evidence>
<dbReference type="RefSeq" id="WP_066973315.1">
    <property type="nucleotide sequence ID" value="NZ_LWMT01000257.1"/>
</dbReference>
<reference evidence="1 2" key="1">
    <citation type="submission" date="2016-04" db="EMBL/GenBank/DDBJ databases">
        <title>Genome sequence of Methanobrevibacter filiformis DSM 11501.</title>
        <authorList>
            <person name="Poehlein A."/>
            <person name="Seedorf H."/>
            <person name="Daniel R."/>
        </authorList>
    </citation>
    <scope>NUCLEOTIDE SEQUENCE [LARGE SCALE GENOMIC DNA]</scope>
    <source>
        <strain evidence="1 2">DSM 11501</strain>
    </source>
</reference>
<dbReference type="EMBL" id="LWMT01000257">
    <property type="protein sequence ID" value="KZX11066.1"/>
    <property type="molecule type" value="Genomic_DNA"/>
</dbReference>
<evidence type="ECO:0000313" key="2">
    <source>
        <dbReference type="Proteomes" id="UP000077066"/>
    </source>
</evidence>
<organism evidence="1 2">
    <name type="scientific">Methanobrevibacter filiformis</name>
    <dbReference type="NCBI Taxonomy" id="55758"/>
    <lineage>
        <taxon>Archaea</taxon>
        <taxon>Methanobacteriati</taxon>
        <taxon>Methanobacteriota</taxon>
        <taxon>Methanomada group</taxon>
        <taxon>Methanobacteria</taxon>
        <taxon>Methanobacteriales</taxon>
        <taxon>Methanobacteriaceae</taxon>
        <taxon>Methanobrevibacter</taxon>
    </lineage>
</organism>
<comment type="caution">
    <text evidence="1">The sequence shown here is derived from an EMBL/GenBank/DDBJ whole genome shotgun (WGS) entry which is preliminary data.</text>
</comment>
<gene>
    <name evidence="1" type="ORF">MBFIL_15370</name>
</gene>
<dbReference type="OrthoDB" id="79652at2157"/>
<dbReference type="STRING" id="55758.MBFIL_15370"/>
<accession>A0A165ZRE7</accession>
<keyword evidence="2" id="KW-1185">Reference proteome</keyword>
<sequence>MKYKLILIVIIILAICGVFLAYSQNIDNSSEIESINQNISSNTVDDLVNNSSSTNSSIDAENSTAVKDSTVATDLGTKTKIRNESKNNESTTKTPFKIPKGTKLSYAEAQKLANEDLAYKNTYAKVVDCSKIGGEYYWNFLIYDKKTGKVLDGAVIEDRTGNCYKM</sequence>
<name>A0A165ZRE7_9EURY</name>
<dbReference type="PATRIC" id="fig|55758.3.peg.1737"/>
<protein>
    <submittedName>
        <fullName evidence="1">Uncharacterized protein</fullName>
    </submittedName>
</protein>